<dbReference type="Proteomes" id="UP000253303">
    <property type="component" value="Unassembled WGS sequence"/>
</dbReference>
<accession>A0A366LE64</accession>
<name>A0A366LE64_9ACTN</name>
<sequence>MLAFADEPFVDGEVSLARGDGAAQAAQVLGKPLIHIRAGGVVAVQEIEAGHQVMVFVKAGPDRGQPVDGTHRERPDRAGLCCWVRHGRASGADRMVWRPQDSRWARWPSGGVEGACDLLIEVLQCADGAICCIGTFLH</sequence>
<evidence type="ECO:0000313" key="2">
    <source>
        <dbReference type="Proteomes" id="UP000253303"/>
    </source>
</evidence>
<evidence type="ECO:0000313" key="1">
    <source>
        <dbReference type="EMBL" id="RBQ12175.1"/>
    </source>
</evidence>
<dbReference type="AlphaFoldDB" id="A0A366LE64"/>
<proteinExistence type="predicted"/>
<protein>
    <submittedName>
        <fullName evidence="1">Uncharacterized protein</fullName>
    </submittedName>
</protein>
<reference evidence="1 2" key="1">
    <citation type="submission" date="2018-06" db="EMBL/GenBank/DDBJ databases">
        <title>Sphaerisporangium craniellae sp. nov., isolated from a marine sponge in the South China Sea.</title>
        <authorList>
            <person name="Li L."/>
        </authorList>
    </citation>
    <scope>NUCLEOTIDE SEQUENCE [LARGE SCALE GENOMIC DNA]</scope>
    <source>
        <strain evidence="1 2">LHW63015</strain>
    </source>
</reference>
<gene>
    <name evidence="1" type="ORF">DP939_44325</name>
</gene>
<keyword evidence="2" id="KW-1185">Reference proteome</keyword>
<organism evidence="1 2">
    <name type="scientific">Spongiactinospora rosea</name>
    <dbReference type="NCBI Taxonomy" id="2248750"/>
    <lineage>
        <taxon>Bacteria</taxon>
        <taxon>Bacillati</taxon>
        <taxon>Actinomycetota</taxon>
        <taxon>Actinomycetes</taxon>
        <taxon>Streptosporangiales</taxon>
        <taxon>Streptosporangiaceae</taxon>
        <taxon>Spongiactinospora</taxon>
    </lineage>
</organism>
<comment type="caution">
    <text evidence="1">The sequence shown here is derived from an EMBL/GenBank/DDBJ whole genome shotgun (WGS) entry which is preliminary data.</text>
</comment>
<dbReference type="EMBL" id="QMEY01000048">
    <property type="protein sequence ID" value="RBQ12175.1"/>
    <property type="molecule type" value="Genomic_DNA"/>
</dbReference>